<dbReference type="EMBL" id="CABPSG010000012">
    <property type="protein sequence ID" value="VVE32851.1"/>
    <property type="molecule type" value="Genomic_DNA"/>
</dbReference>
<keyword evidence="2" id="KW-0012">Acyltransferase</keyword>
<dbReference type="SUPFAM" id="SSF53448">
    <property type="entry name" value="Nucleotide-diphospho-sugar transferases"/>
    <property type="match status" value="1"/>
</dbReference>
<organism evidence="2 3">
    <name type="scientific">Pandoraea soli</name>
    <dbReference type="NCBI Taxonomy" id="2508293"/>
    <lineage>
        <taxon>Bacteria</taxon>
        <taxon>Pseudomonadati</taxon>
        <taxon>Pseudomonadota</taxon>
        <taxon>Betaproteobacteria</taxon>
        <taxon>Burkholderiales</taxon>
        <taxon>Burkholderiaceae</taxon>
        <taxon>Pandoraea</taxon>
    </lineage>
</organism>
<name>A0ABY6W9B5_9BURK</name>
<dbReference type="EC" id="2.3.1.241" evidence="2"/>
<dbReference type="Proteomes" id="UP000405357">
    <property type="component" value="Unassembled WGS sequence"/>
</dbReference>
<sequence>MGLKISTDAAPSNRADIWIVIAAFNEGTMISDVVQSVKQRGYPVVVVDDGSGDTTGNVALEAGAHVVSHPINLGQGAALLTGIKYAVRSGARIIVTFDADGQHAADEIERVTDALLEHNVDFALGSRFIGQAVGIPKLRVLTLKAAAMFTWITTGVRLTDAHNGFRAMTRDAATRLEIYQNRMAHASEIVSYIAKHKLRVSEVPVTITYTDYSLRKGQKLSNSVRILVDLFLGRISR</sequence>
<gene>
    <name evidence="2" type="primary">lpxL_1</name>
    <name evidence="2" type="ORF">PSO31014_03729</name>
</gene>
<comment type="caution">
    <text evidence="2">The sequence shown here is derived from an EMBL/GenBank/DDBJ whole genome shotgun (WGS) entry which is preliminary data.</text>
</comment>
<proteinExistence type="predicted"/>
<dbReference type="RefSeq" id="WP_150552962.1">
    <property type="nucleotide sequence ID" value="NZ_CABPSG010000012.1"/>
</dbReference>
<feature type="domain" description="Glycosyltransferase 2-like" evidence="1">
    <location>
        <begin position="19"/>
        <end position="172"/>
    </location>
</feature>
<dbReference type="PANTHER" id="PTHR48090:SF7">
    <property type="entry name" value="RFBJ PROTEIN"/>
    <property type="match status" value="1"/>
</dbReference>
<dbReference type="InterPro" id="IPR050256">
    <property type="entry name" value="Glycosyltransferase_2"/>
</dbReference>
<evidence type="ECO:0000313" key="3">
    <source>
        <dbReference type="Proteomes" id="UP000405357"/>
    </source>
</evidence>
<dbReference type="PANTHER" id="PTHR48090">
    <property type="entry name" value="UNDECAPRENYL-PHOSPHATE 4-DEOXY-4-FORMAMIDO-L-ARABINOSE TRANSFERASE-RELATED"/>
    <property type="match status" value="1"/>
</dbReference>
<reference evidence="2 3" key="1">
    <citation type="submission" date="2019-08" db="EMBL/GenBank/DDBJ databases">
        <authorList>
            <person name="Peeters C."/>
        </authorList>
    </citation>
    <scope>NUCLEOTIDE SEQUENCE [LARGE SCALE GENOMIC DNA]</scope>
    <source>
        <strain evidence="2 3">LMG 31014</strain>
    </source>
</reference>
<evidence type="ECO:0000313" key="2">
    <source>
        <dbReference type="EMBL" id="VVE32851.1"/>
    </source>
</evidence>
<dbReference type="Gene3D" id="3.90.550.10">
    <property type="entry name" value="Spore Coat Polysaccharide Biosynthesis Protein SpsA, Chain A"/>
    <property type="match status" value="1"/>
</dbReference>
<keyword evidence="3" id="KW-1185">Reference proteome</keyword>
<protein>
    <submittedName>
        <fullName evidence="2">Lipid A biosynthesis lauroyltransferase</fullName>
        <ecNumber evidence="2">2.3.1.241</ecNumber>
    </submittedName>
</protein>
<evidence type="ECO:0000259" key="1">
    <source>
        <dbReference type="Pfam" id="PF00535"/>
    </source>
</evidence>
<dbReference type="InterPro" id="IPR001173">
    <property type="entry name" value="Glyco_trans_2-like"/>
</dbReference>
<keyword evidence="2" id="KW-0808">Transferase</keyword>
<dbReference type="GO" id="GO:0008913">
    <property type="term" value="F:Kdo2-lipid IVA acyltransferase activity"/>
    <property type="evidence" value="ECO:0007669"/>
    <property type="project" value="UniProtKB-EC"/>
</dbReference>
<accession>A0ABY6W9B5</accession>
<dbReference type="InterPro" id="IPR029044">
    <property type="entry name" value="Nucleotide-diphossugar_trans"/>
</dbReference>
<dbReference type="CDD" id="cd04179">
    <property type="entry name" value="DPM_DPG-synthase_like"/>
    <property type="match status" value="1"/>
</dbReference>
<dbReference type="Pfam" id="PF00535">
    <property type="entry name" value="Glycos_transf_2"/>
    <property type="match status" value="1"/>
</dbReference>